<sequence>MYPNWIFNRSVFDGFETFKKLRRSSPRFLAGVAAPLEVAAGEGRRGRATERRLHAAAGFSGSCRCCFVGRTSPERRRTGRRLVAVRCTVSPGATAEDLSPVGGVAVVGVSPVVFDGRWCFSLAVHNSIERGEEERRGERKDEKEVAPALLGSRRLLLAGSLGCYGFRQSKDENGEEREGLRR</sequence>
<reference evidence="1" key="1">
    <citation type="submission" date="2015-04" db="EMBL/GenBank/DDBJ databases">
        <title>The genome sequence of the plant pathogenic Rhizarian Plasmodiophora brassicae reveals insights in its biotrophic life cycle and the origin of chitin synthesis.</title>
        <authorList>
            <person name="Schwelm A."/>
            <person name="Fogelqvist J."/>
            <person name="Knaust A."/>
            <person name="Julke S."/>
            <person name="Lilja T."/>
            <person name="Dhandapani V."/>
            <person name="Bonilla-Rosso G."/>
            <person name="Karlsson M."/>
            <person name="Shevchenko A."/>
            <person name="Choi S.R."/>
            <person name="Kim H.G."/>
            <person name="Park J.Y."/>
            <person name="Lim Y.P."/>
            <person name="Ludwig-Muller J."/>
            <person name="Dixelius C."/>
        </authorList>
    </citation>
    <scope>NUCLEOTIDE SEQUENCE</scope>
    <source>
        <tissue evidence="1">Potato root galls</tissue>
    </source>
</reference>
<name>A0A0H5QUL9_9EUKA</name>
<evidence type="ECO:0000313" key="1">
    <source>
        <dbReference type="EMBL" id="CRZ05708.1"/>
    </source>
</evidence>
<accession>A0A0H5QUL9</accession>
<proteinExistence type="predicted"/>
<dbReference type="AlphaFoldDB" id="A0A0H5QUL9"/>
<dbReference type="EMBL" id="HACM01005266">
    <property type="protein sequence ID" value="CRZ05708.1"/>
    <property type="molecule type" value="Transcribed_RNA"/>
</dbReference>
<organism evidence="1">
    <name type="scientific">Spongospora subterranea</name>
    <dbReference type="NCBI Taxonomy" id="70186"/>
    <lineage>
        <taxon>Eukaryota</taxon>
        <taxon>Sar</taxon>
        <taxon>Rhizaria</taxon>
        <taxon>Endomyxa</taxon>
        <taxon>Phytomyxea</taxon>
        <taxon>Plasmodiophorida</taxon>
        <taxon>Plasmodiophoridae</taxon>
        <taxon>Spongospora</taxon>
    </lineage>
</organism>
<protein>
    <submittedName>
        <fullName evidence="1">Uncharacterized protein</fullName>
    </submittedName>
</protein>